<keyword evidence="2" id="KW-0288">FMN</keyword>
<dbReference type="Gene3D" id="3.40.50.360">
    <property type="match status" value="1"/>
</dbReference>
<keyword evidence="1" id="KW-0285">Flavoprotein</keyword>
<dbReference type="InterPro" id="IPR051814">
    <property type="entry name" value="NAD(P)H-dep_FMN_reductase"/>
</dbReference>
<evidence type="ECO:0000256" key="1">
    <source>
        <dbReference type="ARBA" id="ARBA00022630"/>
    </source>
</evidence>
<dbReference type="RefSeq" id="WP_152591205.1">
    <property type="nucleotide sequence ID" value="NZ_CP045227.1"/>
</dbReference>
<dbReference type="EMBL" id="CP045227">
    <property type="protein sequence ID" value="QFS50051.1"/>
    <property type="molecule type" value="Genomic_DNA"/>
</dbReference>
<feature type="domain" description="NADPH-dependent FMN reductase-like" evidence="4">
    <location>
        <begin position="3"/>
        <end position="145"/>
    </location>
</feature>
<dbReference type="GO" id="GO:0008752">
    <property type="term" value="F:FMN reductase [NAD(P)H] activity"/>
    <property type="evidence" value="ECO:0007669"/>
    <property type="project" value="InterPro"/>
</dbReference>
<evidence type="ECO:0000256" key="2">
    <source>
        <dbReference type="ARBA" id="ARBA00022643"/>
    </source>
</evidence>
<name>A0A5P8WBX6_9NOSO</name>
<sequence length="189" mass="20350">MTNILAIAGSPSHPSRTYAILEYAAQILSQQKDLPTNIISVRDLPAEDLAYGRYDSAALQQPKALLEKASGVIIATPIYKAAYTGVLKAFLDLLPQKALAGKVVLPIATGGTIAHLLSVEYALKPVLSELGARHILSTVYAVDKQIQIQPDGSVQLDEEINQRLQDILKEFALAVNHSQNAAKEFVHAG</sequence>
<dbReference type="PANTHER" id="PTHR43408:SF1">
    <property type="entry name" value="FMN REDUCTASE (NADPH)"/>
    <property type="match status" value="1"/>
</dbReference>
<evidence type="ECO:0000259" key="4">
    <source>
        <dbReference type="Pfam" id="PF03358"/>
    </source>
</evidence>
<dbReference type="InterPro" id="IPR005025">
    <property type="entry name" value="FMN_Rdtase-like_dom"/>
</dbReference>
<dbReference type="InterPro" id="IPR029039">
    <property type="entry name" value="Flavoprotein-like_sf"/>
</dbReference>
<dbReference type="AlphaFoldDB" id="A0A5P8WBX6"/>
<reference evidence="5 6" key="1">
    <citation type="submission" date="2019-10" db="EMBL/GenBank/DDBJ databases">
        <title>Genomic and transcriptomic insights into the perfect genentic adaptation of a filamentous nitrogen-fixing cyanobacterium to rice fields.</title>
        <authorList>
            <person name="Chen Z."/>
        </authorList>
    </citation>
    <scope>NUCLEOTIDE SEQUENCE [LARGE SCALE GENOMIC DNA]</scope>
    <source>
        <strain evidence="5">CCNUC1</strain>
    </source>
</reference>
<dbReference type="SUPFAM" id="SSF52218">
    <property type="entry name" value="Flavoproteins"/>
    <property type="match status" value="1"/>
</dbReference>
<accession>A0A5P8WBX6</accession>
<gene>
    <name evidence="5" type="ORF">GXM_07545</name>
</gene>
<dbReference type="Pfam" id="PF03358">
    <property type="entry name" value="FMN_red"/>
    <property type="match status" value="1"/>
</dbReference>
<evidence type="ECO:0000256" key="3">
    <source>
        <dbReference type="ARBA" id="ARBA00023002"/>
    </source>
</evidence>
<keyword evidence="3" id="KW-0560">Oxidoreductase</keyword>
<protein>
    <submittedName>
        <fullName evidence="5">SsuE, FMN reductase</fullName>
    </submittedName>
</protein>
<dbReference type="PANTHER" id="PTHR43408">
    <property type="entry name" value="FMN REDUCTASE (NADPH)"/>
    <property type="match status" value="1"/>
</dbReference>
<dbReference type="KEGG" id="nsh:GXM_07545"/>
<evidence type="ECO:0000313" key="5">
    <source>
        <dbReference type="EMBL" id="QFS50051.1"/>
    </source>
</evidence>
<dbReference type="GO" id="GO:0046306">
    <property type="term" value="P:alkanesulfonate catabolic process"/>
    <property type="evidence" value="ECO:0007669"/>
    <property type="project" value="InterPro"/>
</dbReference>
<dbReference type="Proteomes" id="UP000326678">
    <property type="component" value="Chromosome Gxm2"/>
</dbReference>
<dbReference type="NCBIfam" id="TIGR03567">
    <property type="entry name" value="FMN_reduc_SsuE"/>
    <property type="match status" value="1"/>
</dbReference>
<organism evidence="5 6">
    <name type="scientific">Nostoc sphaeroides CCNUC1</name>
    <dbReference type="NCBI Taxonomy" id="2653204"/>
    <lineage>
        <taxon>Bacteria</taxon>
        <taxon>Bacillati</taxon>
        <taxon>Cyanobacteriota</taxon>
        <taxon>Cyanophyceae</taxon>
        <taxon>Nostocales</taxon>
        <taxon>Nostocaceae</taxon>
        <taxon>Nostoc</taxon>
    </lineage>
</organism>
<keyword evidence="6" id="KW-1185">Reference proteome</keyword>
<dbReference type="InterPro" id="IPR020048">
    <property type="entry name" value="NADPH-dep_FMN_reduc_SsuE"/>
</dbReference>
<evidence type="ECO:0000313" key="6">
    <source>
        <dbReference type="Proteomes" id="UP000326678"/>
    </source>
</evidence>
<proteinExistence type="predicted"/>